<keyword evidence="2" id="KW-1185">Reference proteome</keyword>
<name>A0A834XFF8_9FABA</name>
<protein>
    <submittedName>
        <fullName evidence="1">Uncharacterized protein</fullName>
    </submittedName>
</protein>
<dbReference type="EMBL" id="JAAIUW010000001">
    <property type="protein sequence ID" value="KAF7844137.1"/>
    <property type="molecule type" value="Genomic_DNA"/>
</dbReference>
<dbReference type="AlphaFoldDB" id="A0A834XFF8"/>
<organism evidence="1 2">
    <name type="scientific">Senna tora</name>
    <dbReference type="NCBI Taxonomy" id="362788"/>
    <lineage>
        <taxon>Eukaryota</taxon>
        <taxon>Viridiplantae</taxon>
        <taxon>Streptophyta</taxon>
        <taxon>Embryophyta</taxon>
        <taxon>Tracheophyta</taxon>
        <taxon>Spermatophyta</taxon>
        <taxon>Magnoliopsida</taxon>
        <taxon>eudicotyledons</taxon>
        <taxon>Gunneridae</taxon>
        <taxon>Pentapetalae</taxon>
        <taxon>rosids</taxon>
        <taxon>fabids</taxon>
        <taxon>Fabales</taxon>
        <taxon>Fabaceae</taxon>
        <taxon>Caesalpinioideae</taxon>
        <taxon>Cassia clade</taxon>
        <taxon>Senna</taxon>
    </lineage>
</organism>
<accession>A0A834XFF8</accession>
<gene>
    <name evidence="1" type="ORF">G2W53_001042</name>
</gene>
<dbReference type="Proteomes" id="UP000634136">
    <property type="component" value="Unassembled WGS sequence"/>
</dbReference>
<comment type="caution">
    <text evidence="1">The sequence shown here is derived from an EMBL/GenBank/DDBJ whole genome shotgun (WGS) entry which is preliminary data.</text>
</comment>
<sequence>MFAATNNTELLCHSPPPFATVNEAAMLTTMPHHSEVSKINPLNQPSSPSFANDFAELKDLLIRGFKAMKVTFVEQRTETNNQPLHEINFSGFESSYNSEKTMSLESGSTTDFIRAIQNAPPLLTSSEANELELQTRTGLTSYTSSYTQTSSETSFNSTHSWEDTFDSFKEGDNDSQTTLSGNLPFKPQSHIF</sequence>
<evidence type="ECO:0000313" key="2">
    <source>
        <dbReference type="Proteomes" id="UP000634136"/>
    </source>
</evidence>
<reference evidence="1" key="1">
    <citation type="submission" date="2020-09" db="EMBL/GenBank/DDBJ databases">
        <title>Genome-Enabled Discovery of Anthraquinone Biosynthesis in Senna tora.</title>
        <authorList>
            <person name="Kang S.-H."/>
            <person name="Pandey R.P."/>
            <person name="Lee C.-M."/>
            <person name="Sim J.-S."/>
            <person name="Jeong J.-T."/>
            <person name="Choi B.-S."/>
            <person name="Jung M."/>
            <person name="Ginzburg D."/>
            <person name="Zhao K."/>
            <person name="Won S.Y."/>
            <person name="Oh T.-J."/>
            <person name="Yu Y."/>
            <person name="Kim N.-H."/>
            <person name="Lee O.R."/>
            <person name="Lee T.-H."/>
            <person name="Bashyal P."/>
            <person name="Kim T.-S."/>
            <person name="Lee W.-H."/>
            <person name="Kawkins C."/>
            <person name="Kim C.-K."/>
            <person name="Kim J.S."/>
            <person name="Ahn B.O."/>
            <person name="Rhee S.Y."/>
            <person name="Sohng J.K."/>
        </authorList>
    </citation>
    <scope>NUCLEOTIDE SEQUENCE</scope>
    <source>
        <tissue evidence="1">Leaf</tissue>
    </source>
</reference>
<evidence type="ECO:0000313" key="1">
    <source>
        <dbReference type="EMBL" id="KAF7844137.1"/>
    </source>
</evidence>
<proteinExistence type="predicted"/>